<dbReference type="PANTHER" id="PTHR15141:SF76">
    <property type="entry name" value="TRANSCRIPTION ELONGATION FACTOR B POLYPEPTIDE 3"/>
    <property type="match status" value="1"/>
</dbReference>
<proteinExistence type="predicted"/>
<dbReference type="InterPro" id="IPR051870">
    <property type="entry name" value="Elongin-A_domain"/>
</dbReference>
<protein>
    <submittedName>
        <fullName evidence="2">Putative RNA polymerase II transcription factor SIII subunit A</fullName>
    </submittedName>
</protein>
<dbReference type="STRING" id="264951.A0A443HVX2"/>
<evidence type="ECO:0000256" key="1">
    <source>
        <dbReference type="SAM" id="MobiDB-lite"/>
    </source>
</evidence>
<comment type="caution">
    <text evidence="2">The sequence shown here is derived from an EMBL/GenBank/DDBJ whole genome shotgun (WGS) entry which is preliminary data.</text>
</comment>
<reference evidence="2 3" key="1">
    <citation type="journal article" date="2018" name="Front. Microbiol.">
        <title>Genomic and genetic insights into a cosmopolitan fungus, Paecilomyces variotii (Eurotiales).</title>
        <authorList>
            <person name="Urquhart A.S."/>
            <person name="Mondo S.J."/>
            <person name="Makela M.R."/>
            <person name="Hane J.K."/>
            <person name="Wiebenga A."/>
            <person name="He G."/>
            <person name="Mihaltcheva S."/>
            <person name="Pangilinan J."/>
            <person name="Lipzen A."/>
            <person name="Barry K."/>
            <person name="de Vries R.P."/>
            <person name="Grigoriev I.V."/>
            <person name="Idnurm A."/>
        </authorList>
    </citation>
    <scope>NUCLEOTIDE SEQUENCE [LARGE SCALE GENOMIC DNA]</scope>
    <source>
        <strain evidence="2 3">CBS 101075</strain>
    </source>
</reference>
<dbReference type="EMBL" id="RCNU01000005">
    <property type="protein sequence ID" value="RWQ95884.1"/>
    <property type="molecule type" value="Genomic_DNA"/>
</dbReference>
<dbReference type="VEuPathDB" id="FungiDB:C8Q69DRAFT_467852"/>
<dbReference type="PANTHER" id="PTHR15141">
    <property type="entry name" value="TRANSCRIPTION ELONGATION FACTOR B POLYPEPTIDE 3"/>
    <property type="match status" value="1"/>
</dbReference>
<gene>
    <name evidence="2" type="ORF">C8Q69DRAFT_467852</name>
</gene>
<dbReference type="GO" id="GO:0070449">
    <property type="term" value="C:elongin complex"/>
    <property type="evidence" value="ECO:0007669"/>
    <property type="project" value="InterPro"/>
</dbReference>
<name>A0A443HVX2_BYSSP</name>
<keyword evidence="3" id="KW-1185">Reference proteome</keyword>
<dbReference type="RefSeq" id="XP_028485529.1">
    <property type="nucleotide sequence ID" value="XM_028630655.1"/>
</dbReference>
<evidence type="ECO:0000313" key="2">
    <source>
        <dbReference type="EMBL" id="RWQ95884.1"/>
    </source>
</evidence>
<dbReference type="Gene3D" id="6.10.250.3180">
    <property type="match status" value="1"/>
</dbReference>
<dbReference type="Pfam" id="PF06881">
    <property type="entry name" value="Elongin_A"/>
    <property type="match status" value="1"/>
</dbReference>
<dbReference type="Proteomes" id="UP000283841">
    <property type="component" value="Unassembled WGS sequence"/>
</dbReference>
<feature type="compositionally biased region" description="Low complexity" evidence="1">
    <location>
        <begin position="354"/>
        <end position="380"/>
    </location>
</feature>
<feature type="compositionally biased region" description="Polar residues" evidence="1">
    <location>
        <begin position="300"/>
        <end position="333"/>
    </location>
</feature>
<feature type="region of interest" description="Disordered" evidence="1">
    <location>
        <begin position="218"/>
        <end position="457"/>
    </location>
</feature>
<sequence length="457" mass="50402">MAPQSLLQLCTKTAIRSVRYLKDIGELPYPLARPFLLKVESPQQLRSIELQSPHIMKDDKELWMEFIKRDIPSWEQFELPEESDCWYDVYCDLQEQVAREVDKDAEAMHMALQRINAQRAEQGAKFVNDRSVRLPKERPTEAQKYAMYDRKMGGIAPVFVSTVGKPCMDPLSAPRWTYERPDIPRETKRVKPAGIFAPVKRKSNLAIPTHHLKNRASQIKQAPRSLVEQHKQPAPSRVVGHISTPVSTVSKPTTSFATARPGPPGPSSSDPLLREREARLRALTSKKTGVPAAETPPKPVTSSKSTIRPSIETPTLFATSPTSNPGNASSPTETAKPVLFAPSSSSKFRSIEQPSFSEPADSAPAAASPPASATTSTPSPETKKSARKRAGSFSPTTMGPYRTSASPSPERRFKRPLEGNADSDIGDSSTSPQARPMIIKKRPAPSIFIQPKRKRVA</sequence>
<evidence type="ECO:0000313" key="3">
    <source>
        <dbReference type="Proteomes" id="UP000283841"/>
    </source>
</evidence>
<organism evidence="2 3">
    <name type="scientific">Byssochlamys spectabilis</name>
    <name type="common">Paecilomyces variotii</name>
    <dbReference type="NCBI Taxonomy" id="264951"/>
    <lineage>
        <taxon>Eukaryota</taxon>
        <taxon>Fungi</taxon>
        <taxon>Dikarya</taxon>
        <taxon>Ascomycota</taxon>
        <taxon>Pezizomycotina</taxon>
        <taxon>Eurotiomycetes</taxon>
        <taxon>Eurotiomycetidae</taxon>
        <taxon>Eurotiales</taxon>
        <taxon>Thermoascaceae</taxon>
        <taxon>Paecilomyces</taxon>
    </lineage>
</organism>
<feature type="compositionally biased region" description="Polar residues" evidence="1">
    <location>
        <begin position="393"/>
        <end position="407"/>
    </location>
</feature>
<dbReference type="GeneID" id="39599932"/>
<dbReference type="GO" id="GO:0006368">
    <property type="term" value="P:transcription elongation by RNA polymerase II"/>
    <property type="evidence" value="ECO:0007669"/>
    <property type="project" value="InterPro"/>
</dbReference>
<dbReference type="AlphaFoldDB" id="A0A443HVX2"/>
<accession>A0A443HVX2</accession>
<feature type="compositionally biased region" description="Low complexity" evidence="1">
    <location>
        <begin position="243"/>
        <end position="255"/>
    </location>
</feature>
<dbReference type="InterPro" id="IPR010684">
    <property type="entry name" value="RNA_pol_II_trans_fac_SIII_A"/>
</dbReference>